<keyword evidence="1" id="KW-0347">Helicase</keyword>
<keyword evidence="2" id="KW-1185">Reference proteome</keyword>
<dbReference type="EMBL" id="CM043781">
    <property type="protein sequence ID" value="KAI4835812.1"/>
    <property type="molecule type" value="Genomic_DNA"/>
</dbReference>
<keyword evidence="1" id="KW-0378">Hydrolase</keyword>
<comment type="caution">
    <text evidence="1">The sequence shown here is derived from an EMBL/GenBank/DDBJ whole genome shotgun (WGS) entry which is preliminary data.</text>
</comment>
<proteinExistence type="predicted"/>
<keyword evidence="1" id="KW-0067">ATP-binding</keyword>
<evidence type="ECO:0000313" key="1">
    <source>
        <dbReference type="EMBL" id="KAI4835812.1"/>
    </source>
</evidence>
<organism evidence="1 2">
    <name type="scientific">Plasmodium brasilianum</name>
    <dbReference type="NCBI Taxonomy" id="5824"/>
    <lineage>
        <taxon>Eukaryota</taxon>
        <taxon>Sar</taxon>
        <taxon>Alveolata</taxon>
        <taxon>Apicomplexa</taxon>
        <taxon>Aconoidasida</taxon>
        <taxon>Haemosporida</taxon>
        <taxon>Plasmodiidae</taxon>
        <taxon>Plasmodium</taxon>
        <taxon>Plasmodium (Plasmodium)</taxon>
    </lineage>
</organism>
<gene>
    <name evidence="1" type="ORF">MKS88_005029</name>
</gene>
<dbReference type="Proteomes" id="UP001056978">
    <property type="component" value="Chromosome 13"/>
</dbReference>
<accession>A0ACB9Y5G1</accession>
<protein>
    <submittedName>
        <fullName evidence="1">ATP-dependent RNA helicase DDX55</fullName>
    </submittedName>
</protein>
<reference evidence="1" key="1">
    <citation type="submission" date="2022-06" db="EMBL/GenBank/DDBJ databases">
        <title>The First Complete Genome of the Simian Malaria Parasite Plasmodium brasilianum.</title>
        <authorList>
            <person name="Bajic M."/>
            <person name="Ravishankar S."/>
        </authorList>
    </citation>
    <scope>NUCLEOTIDE SEQUENCE</scope>
    <source>
        <strain evidence="1">Bolivian I</strain>
    </source>
</reference>
<keyword evidence="1" id="KW-0547">Nucleotide-binding</keyword>
<name>A0ACB9Y5G1_PLABR</name>
<sequence length="1040" mass="122339">MREEEKEKVPFTELNLDESIIFSLFMQKYFFCVNIQKNAIPNIIKEENVLLHSETGSGKTLCFVIPILQYLVSCKRRYINKHHSELYVENNKDIGSNVLYNKDSMQSIYDYFENVDIQKCSSYVHIDIDNFIMYNNNIIQKEILREVIEQDGGTRGEEAKKDPVVGPTAGKVAGPVVGPIEGPVVDPVAGPVVGPVTGPVVDPVEDPITAANYSIIECAQEGIKNNLCSFEQKVKKHEGLNVSGIVITPTRELCIQIYNVINKFLFFIRLYYAQKFHIDFKTLNKENFFINVLLLRGAIKIQEDLKIIENEKKKKNRYQIIVGTPGKLSVLFNEYNNSRHISGSRSSGSRSSGNSRSNGSLFDTSKLKYLILDEGDKLLEESYISYVKDIIKNVVQKEYCTCICSATCLHEEKFYNMFSNKVKYFTKCINSKSSTINVNADANIHDYSNENASNTFQLPEKIENYYYVLRNLDKSFFLFKFLNTVVNSGENIIIFFSTCFCVEFYFHLFKNILTIKKNNRKEYFEKIRSLNKRYNNIYKENELDQFAKIICYIEKYIGNKKKFTLLKIHRKMKDKKRIGAYKKIMENKNKFTTKVIFCTDIMSRGINVNVHWVLNYDVANKNMTYIHRSGRTGRFDKKGKSIVLLNKKEKEYIYFLKNKKVHIVNFKKTDMFQIMFNYELRMMKYENILSKEALDISRKNKKNITTLDKNENFFFHFYQNYYGEQFMGGNINADKKVGRGKKKNCTDEGSSSSSCSNNDNKNNDNNNDVCSKRDSNDADKKCESTEKRNIILLNNMVTLFLKYLVFFVIEYREIFSLSTKAFLSYIEFYRNHQLNFIFSLNKINLKHLCYAFALVKLPKFKEKFKIKNFQKININTFDIPYKNEEKEKKRQENRKNKVKGDLKNKEKEGDLECKKYSNFQQKEQNTIKNKKKQKMKKKKQKKTTVQRKREKRQMEEDEIDDLFFEEKLYKKLKKKKITKDEYYKLLNIDNVDNIFSTANMSKNVSIQKKNIFKPTKIKCKKKQKVFNRKIKKGRYKGKRK</sequence>
<evidence type="ECO:0000313" key="2">
    <source>
        <dbReference type="Proteomes" id="UP001056978"/>
    </source>
</evidence>